<gene>
    <name evidence="2" type="ORF">C5B42_01845</name>
</gene>
<accession>A0A317JPI9</accession>
<feature type="transmembrane region" description="Helical" evidence="1">
    <location>
        <begin position="90"/>
        <end position="115"/>
    </location>
</feature>
<keyword evidence="1" id="KW-0472">Membrane</keyword>
<protein>
    <submittedName>
        <fullName evidence="2">Uncharacterized protein</fullName>
    </submittedName>
</protein>
<dbReference type="Pfam" id="PF18895">
    <property type="entry name" value="T4SS_pilin"/>
    <property type="match status" value="1"/>
</dbReference>
<evidence type="ECO:0000256" key="1">
    <source>
        <dbReference type="SAM" id="Phobius"/>
    </source>
</evidence>
<organism evidence="2 3">
    <name type="scientific">Candidatus Cerribacteria bacterium 'Amazon FNV 2010 28 9'</name>
    <dbReference type="NCBI Taxonomy" id="2081795"/>
    <lineage>
        <taxon>Bacteria</taxon>
        <taxon>Candidatus Cerribacteria</taxon>
    </lineage>
</organism>
<dbReference type="Proteomes" id="UP000246104">
    <property type="component" value="Unassembled WGS sequence"/>
</dbReference>
<proteinExistence type="predicted"/>
<comment type="caution">
    <text evidence="2">The sequence shown here is derived from an EMBL/GenBank/DDBJ whole genome shotgun (WGS) entry which is preliminary data.</text>
</comment>
<keyword evidence="1" id="KW-0812">Transmembrane</keyword>
<dbReference type="InterPro" id="IPR043993">
    <property type="entry name" value="T4SS_pilin"/>
</dbReference>
<dbReference type="AlphaFoldDB" id="A0A317JPI9"/>
<reference evidence="2 3" key="1">
    <citation type="submission" date="2018-02" db="EMBL/GenBank/DDBJ databases">
        <title>Genomic Reconstructions from Amazon Rainforest and Pasture Soil Reveal Novel Insights into the Physiology of Candidate Phyla in Tropical Sites.</title>
        <authorList>
            <person name="Kroeger M.E."/>
            <person name="Delmont T."/>
            <person name="Eren A.M."/>
            <person name="Guo J."/>
            <person name="Meyer K.M."/>
            <person name="Khan K."/>
            <person name="Rodrigues J.L.M."/>
            <person name="Bohannan B.J.M."/>
            <person name="Tringe S."/>
            <person name="Borges C.D."/>
            <person name="Tiedje J."/>
            <person name="Tsai S.M."/>
            <person name="Nusslein K."/>
        </authorList>
    </citation>
    <scope>NUCLEOTIDE SEQUENCE [LARGE SCALE GENOMIC DNA]</scope>
    <source>
        <strain evidence="2">Amazon FNV 2010 28 9</strain>
    </source>
</reference>
<sequence length="129" mass="13333">MSLIAQLNNIPLGQLKPASSAFAPVAGETNLVGAGNAAGDQLSHFLSSFLGFLTTLAGLMFLIYFIFAALEWITAGGEKGKIEHARQQMVNAALGLIIVIAAYGIAGIIGGVLGIDILSPARILQSLKP</sequence>
<dbReference type="EMBL" id="PSRQ01000023">
    <property type="protein sequence ID" value="PWU23750.1"/>
    <property type="molecule type" value="Genomic_DNA"/>
</dbReference>
<name>A0A317JPI9_9BACT</name>
<keyword evidence="1" id="KW-1133">Transmembrane helix</keyword>
<evidence type="ECO:0000313" key="2">
    <source>
        <dbReference type="EMBL" id="PWU23750.1"/>
    </source>
</evidence>
<feature type="transmembrane region" description="Helical" evidence="1">
    <location>
        <begin position="49"/>
        <end position="70"/>
    </location>
</feature>
<evidence type="ECO:0000313" key="3">
    <source>
        <dbReference type="Proteomes" id="UP000246104"/>
    </source>
</evidence>